<evidence type="ECO:0000259" key="1">
    <source>
        <dbReference type="Pfam" id="PF01841"/>
    </source>
</evidence>
<sequence length="212" mass="24162">MMLTRMNAPMDSYVQPSIWLDYDHPLIQQTLHQLVPVGSDEIRTIEVLYTFVRDKIQHSYDAQLNQVTISASDTLSEGHGICYAKSHLLAAMLRACAIPSGLCYQRLTLYETAESGFCIHALNTVYIKQLDTWIRLDARGNKPGVDARFSLETEHLAFPVRQDIGEVDYDVNFSEPHPIIIETLMAHTHSIRMYERHLPDSLPLPESILPKK</sequence>
<dbReference type="SUPFAM" id="SSF54001">
    <property type="entry name" value="Cysteine proteinases"/>
    <property type="match status" value="1"/>
</dbReference>
<dbReference type="PANTHER" id="PTHR33490">
    <property type="entry name" value="BLR5614 PROTEIN-RELATED"/>
    <property type="match status" value="1"/>
</dbReference>
<keyword evidence="3" id="KW-1185">Reference proteome</keyword>
<evidence type="ECO:0000313" key="3">
    <source>
        <dbReference type="Proteomes" id="UP001652445"/>
    </source>
</evidence>
<accession>A0ABT2UKX8</accession>
<gene>
    <name evidence="2" type="ORF">OB236_19630</name>
</gene>
<protein>
    <submittedName>
        <fullName evidence="2">Transglutaminase family protein</fullName>
    </submittedName>
</protein>
<dbReference type="Gene3D" id="3.10.620.30">
    <property type="match status" value="1"/>
</dbReference>
<dbReference type="EMBL" id="JAOQIO010000084">
    <property type="protein sequence ID" value="MCU6794319.1"/>
    <property type="molecule type" value="Genomic_DNA"/>
</dbReference>
<dbReference type="PANTHER" id="PTHR33490:SF3">
    <property type="entry name" value="CONSERVED INTEGRAL MEMBRANE PROTEIN"/>
    <property type="match status" value="1"/>
</dbReference>
<dbReference type="InterPro" id="IPR002931">
    <property type="entry name" value="Transglutaminase-like"/>
</dbReference>
<dbReference type="Pfam" id="PF01841">
    <property type="entry name" value="Transglut_core"/>
    <property type="match status" value="1"/>
</dbReference>
<proteinExistence type="predicted"/>
<organism evidence="2 3">
    <name type="scientific">Paenibacillus baimaensis</name>
    <dbReference type="NCBI Taxonomy" id="2982185"/>
    <lineage>
        <taxon>Bacteria</taxon>
        <taxon>Bacillati</taxon>
        <taxon>Bacillota</taxon>
        <taxon>Bacilli</taxon>
        <taxon>Bacillales</taxon>
        <taxon>Paenibacillaceae</taxon>
        <taxon>Paenibacillus</taxon>
    </lineage>
</organism>
<name>A0ABT2UKX8_9BACL</name>
<evidence type="ECO:0000313" key="2">
    <source>
        <dbReference type="EMBL" id="MCU6794319.1"/>
    </source>
</evidence>
<dbReference type="RefSeq" id="WP_262685486.1">
    <property type="nucleotide sequence ID" value="NZ_JAOQIO010000084.1"/>
</dbReference>
<comment type="caution">
    <text evidence="2">The sequence shown here is derived from an EMBL/GenBank/DDBJ whole genome shotgun (WGS) entry which is preliminary data.</text>
</comment>
<dbReference type="Proteomes" id="UP001652445">
    <property type="component" value="Unassembled WGS sequence"/>
</dbReference>
<feature type="domain" description="Transglutaminase-like" evidence="1">
    <location>
        <begin position="39"/>
        <end position="138"/>
    </location>
</feature>
<reference evidence="2 3" key="1">
    <citation type="submission" date="2022-09" db="EMBL/GenBank/DDBJ databases">
        <authorList>
            <person name="Han X.L."/>
            <person name="Wang Q."/>
            <person name="Lu T."/>
        </authorList>
    </citation>
    <scope>NUCLEOTIDE SEQUENCE [LARGE SCALE GENOMIC DNA]</scope>
    <source>
        <strain evidence="2 3">WQ 127069</strain>
    </source>
</reference>
<dbReference type="InterPro" id="IPR038765">
    <property type="entry name" value="Papain-like_cys_pep_sf"/>
</dbReference>